<comment type="caution">
    <text evidence="1">The sequence shown here is derived from an EMBL/GenBank/DDBJ whole genome shotgun (WGS) entry which is preliminary data.</text>
</comment>
<evidence type="ECO:0000313" key="1">
    <source>
        <dbReference type="EMBL" id="MDR7084624.1"/>
    </source>
</evidence>
<dbReference type="Proteomes" id="UP001252243">
    <property type="component" value="Unassembled WGS sequence"/>
</dbReference>
<dbReference type="RefSeq" id="WP_310061329.1">
    <property type="nucleotide sequence ID" value="NZ_JAVDVQ010000027.1"/>
</dbReference>
<protein>
    <submittedName>
        <fullName evidence="1">Uncharacterized protein</fullName>
    </submittedName>
</protein>
<evidence type="ECO:0000313" key="2">
    <source>
        <dbReference type="Proteomes" id="UP001252243"/>
    </source>
</evidence>
<sequence>MDPILELTDDMAGAYSVRTSSGSAYLVSLDEPRHIVRLAAETAPVRKYTALDAVMLRRDGTATCREAAPALSTSRLQNAAR</sequence>
<organism evidence="1 2">
    <name type="scientific">Arthrobacter ginsengisoli</name>
    <dbReference type="NCBI Taxonomy" id="1356565"/>
    <lineage>
        <taxon>Bacteria</taxon>
        <taxon>Bacillati</taxon>
        <taxon>Actinomycetota</taxon>
        <taxon>Actinomycetes</taxon>
        <taxon>Micrococcales</taxon>
        <taxon>Micrococcaceae</taxon>
        <taxon>Arthrobacter</taxon>
    </lineage>
</organism>
<gene>
    <name evidence="1" type="ORF">J2X01_003937</name>
</gene>
<keyword evidence="2" id="KW-1185">Reference proteome</keyword>
<name>A0ABU1UHI0_9MICC</name>
<dbReference type="EMBL" id="JAVDVQ010000027">
    <property type="protein sequence ID" value="MDR7084624.1"/>
    <property type="molecule type" value="Genomic_DNA"/>
</dbReference>
<accession>A0ABU1UHI0</accession>
<proteinExistence type="predicted"/>
<reference evidence="1 2" key="1">
    <citation type="submission" date="2023-07" db="EMBL/GenBank/DDBJ databases">
        <title>Sorghum-associated microbial communities from plants grown in Nebraska, USA.</title>
        <authorList>
            <person name="Schachtman D."/>
        </authorList>
    </citation>
    <scope>NUCLEOTIDE SEQUENCE [LARGE SCALE GENOMIC DNA]</scope>
    <source>
        <strain evidence="1 2">BE167</strain>
    </source>
</reference>